<dbReference type="AlphaFoldDB" id="A0A2W4TKQ7"/>
<evidence type="ECO:0000313" key="1">
    <source>
        <dbReference type="EMBL" id="PZN82997.1"/>
    </source>
</evidence>
<reference evidence="1 2" key="1">
    <citation type="journal article" date="2018" name="Aquat. Microb. Ecol.">
        <title>Gammaproteobacterial methanotrophs dominate.</title>
        <authorList>
            <person name="Rissanen A.J."/>
            <person name="Saarenheimo J."/>
            <person name="Tiirola M."/>
            <person name="Peura S."/>
            <person name="Aalto S.L."/>
            <person name="Karvinen A."/>
            <person name="Nykanen H."/>
        </authorList>
    </citation>
    <scope>NUCLEOTIDE SEQUENCE [LARGE SCALE GENOMIC DNA]</scope>
    <source>
        <strain evidence="1">AMbin10</strain>
    </source>
</reference>
<comment type="caution">
    <text evidence="1">The sequence shown here is derived from an EMBL/GenBank/DDBJ whole genome shotgun (WGS) entry which is preliminary data.</text>
</comment>
<organism evidence="1 2">
    <name type="scientific">Candidatus Methylumidiphilus alinenensis</name>
    <dbReference type="NCBI Taxonomy" id="2202197"/>
    <lineage>
        <taxon>Bacteria</taxon>
        <taxon>Pseudomonadati</taxon>
        <taxon>Pseudomonadota</taxon>
        <taxon>Gammaproteobacteria</taxon>
        <taxon>Methylococcales</taxon>
        <taxon>Candidatus Methylumidiphilus</taxon>
    </lineage>
</organism>
<accession>A0A2W4TKQ7</accession>
<dbReference type="EMBL" id="QJPH01000195">
    <property type="protein sequence ID" value="PZN82997.1"/>
    <property type="molecule type" value="Genomic_DNA"/>
</dbReference>
<proteinExistence type="predicted"/>
<protein>
    <submittedName>
        <fullName evidence="1">Uncharacterized protein</fullName>
    </submittedName>
</protein>
<sequence>MKIYHTHRAILVLESPWELDNQDANRSSVIPFINGVAKLAGDTEVFHANFYDKNSFEKALECLCKTTFENTTVYIAAHGYKKKAGNVKISDVLRLIGDKSKKYNITGLMLGACFVGENTITMEVYIEGTNLKWCAGYSSSTYWLPGTLIDCSILSRMSELELDDFEDRDTLIYSLADAISPFSNLFNIGLDYNEKPVSLEDSMQFVVQPSGKGYKAKKVNEDVLKIWHSLQCSKAQ</sequence>
<dbReference type="Proteomes" id="UP000249396">
    <property type="component" value="Unassembled WGS sequence"/>
</dbReference>
<gene>
    <name evidence="1" type="ORF">DM484_05465</name>
</gene>
<name>A0A2W4TKQ7_9GAMM</name>
<evidence type="ECO:0000313" key="2">
    <source>
        <dbReference type="Proteomes" id="UP000249396"/>
    </source>
</evidence>